<gene>
    <name evidence="2" type="ORF">INT43_004758</name>
</gene>
<evidence type="ECO:0000313" key="3">
    <source>
        <dbReference type="Proteomes" id="UP000654370"/>
    </source>
</evidence>
<dbReference type="OrthoDB" id="419694at2759"/>
<dbReference type="AlphaFoldDB" id="A0A8H7PE25"/>
<dbReference type="EMBL" id="JAEPQZ010000017">
    <property type="protein sequence ID" value="KAG2172217.1"/>
    <property type="molecule type" value="Genomic_DNA"/>
</dbReference>
<name>A0A8H7PE25_MORIS</name>
<organism evidence="2 3">
    <name type="scientific">Mortierella isabellina</name>
    <name type="common">Filamentous fungus</name>
    <name type="synonym">Umbelopsis isabellina</name>
    <dbReference type="NCBI Taxonomy" id="91625"/>
    <lineage>
        <taxon>Eukaryota</taxon>
        <taxon>Fungi</taxon>
        <taxon>Fungi incertae sedis</taxon>
        <taxon>Mucoromycota</taxon>
        <taxon>Mucoromycotina</taxon>
        <taxon>Umbelopsidomycetes</taxon>
        <taxon>Umbelopsidales</taxon>
        <taxon>Umbelopsidaceae</taxon>
        <taxon>Umbelopsis</taxon>
    </lineage>
</organism>
<evidence type="ECO:0000256" key="1">
    <source>
        <dbReference type="SAM" id="MobiDB-lite"/>
    </source>
</evidence>
<proteinExistence type="predicted"/>
<feature type="region of interest" description="Disordered" evidence="1">
    <location>
        <begin position="117"/>
        <end position="168"/>
    </location>
</feature>
<keyword evidence="3" id="KW-1185">Reference proteome</keyword>
<reference evidence="2" key="1">
    <citation type="submission" date="2020-12" db="EMBL/GenBank/DDBJ databases">
        <title>Metabolic potential, ecology and presence of endohyphal bacteria is reflected in genomic diversity of Mucoromycotina.</title>
        <authorList>
            <person name="Muszewska A."/>
            <person name="Okrasinska A."/>
            <person name="Steczkiewicz K."/>
            <person name="Drgas O."/>
            <person name="Orlowska M."/>
            <person name="Perlinska-Lenart U."/>
            <person name="Aleksandrzak-Piekarczyk T."/>
            <person name="Szatraj K."/>
            <person name="Zielenkiewicz U."/>
            <person name="Pilsyk S."/>
            <person name="Malc E."/>
            <person name="Mieczkowski P."/>
            <person name="Kruszewska J.S."/>
            <person name="Biernat P."/>
            <person name="Pawlowska J."/>
        </authorList>
    </citation>
    <scope>NUCLEOTIDE SEQUENCE</scope>
    <source>
        <strain evidence="2">WA0000067209</strain>
    </source>
</reference>
<comment type="caution">
    <text evidence="2">The sequence shown here is derived from an EMBL/GenBank/DDBJ whole genome shotgun (WGS) entry which is preliminary data.</text>
</comment>
<evidence type="ECO:0000313" key="2">
    <source>
        <dbReference type="EMBL" id="KAG2172217.1"/>
    </source>
</evidence>
<protein>
    <submittedName>
        <fullName evidence="2">Uncharacterized protein</fullName>
    </submittedName>
</protein>
<sequence length="359" mass="40776">MVEEEAQYQAIRHNNRIWRIPIRNINNTNVVLFSDIQSFIPSATGVVSNDKLIPFVIDASTGAQLIPKRIEVTYAGTNIWDILYSEVNDQETSVRIALLESKYEDLINRLDRILPGNTGHQPPYPLFHSRTQVDEDGTDSSGSFESPTTGLRHDSVDIQSNDNDELSVESENNACEIVSYSMDSCDDLRHNPIANLAVAAESVEHTTTITNNNQDAMVPGSGDPDEPPSYENSILGNIRTLTEKLLEFESHIANRHKSPRWLAERNEWLHRTPGNIEQFAFQLVELEMALLWTAVAETWLNERETWLNLVMNARSLRHLAGALVSLERHTLVLDETWSSIRERWINELLEMVVLPFSHP</sequence>
<accession>A0A8H7PE25</accession>
<dbReference type="Proteomes" id="UP000654370">
    <property type="component" value="Unassembled WGS sequence"/>
</dbReference>
<feature type="compositionally biased region" description="Polar residues" evidence="1">
    <location>
        <begin position="139"/>
        <end position="149"/>
    </location>
</feature>